<dbReference type="PANTHER" id="PTHR43115:SF4">
    <property type="entry name" value="DEHYDROGENASE_REDUCTASE SDR FAMILY MEMBER 11"/>
    <property type="match status" value="1"/>
</dbReference>
<sequence length="143" mass="15718">MERFENKVAVVTGASAGIGAACVLDLVKSGMFVVALARREGPLNDLKLGLPEHLQFKMFPKKCDVTVEKEVSSVFKWTINHLGPVHVLVCSAGVLKLTQLSGTIDTYKIRDTVETNIMGVTYCVREAYQQMKAHNIDGHRSSL</sequence>
<evidence type="ECO:0000256" key="1">
    <source>
        <dbReference type="ARBA" id="ARBA00006484"/>
    </source>
</evidence>
<dbReference type="SUPFAM" id="SSF51735">
    <property type="entry name" value="NAD(P)-binding Rossmann-fold domains"/>
    <property type="match status" value="1"/>
</dbReference>
<reference evidence="3" key="2">
    <citation type="submission" date="2015-06" db="UniProtKB">
        <authorList>
            <consortium name="EnsemblMetazoa"/>
        </authorList>
    </citation>
    <scope>IDENTIFICATION</scope>
</reference>
<dbReference type="PRINTS" id="PR00081">
    <property type="entry name" value="GDHRDH"/>
</dbReference>
<dbReference type="EMBL" id="CAQQ02019409">
    <property type="status" value="NOT_ANNOTATED_CDS"/>
    <property type="molecule type" value="Genomic_DNA"/>
</dbReference>
<dbReference type="Proteomes" id="UP000015102">
    <property type="component" value="Unassembled WGS sequence"/>
</dbReference>
<dbReference type="InterPro" id="IPR002347">
    <property type="entry name" value="SDR_fam"/>
</dbReference>
<protein>
    <recommendedName>
        <fullName evidence="5">Ketoreductase (KR) domain-containing protein</fullName>
    </recommendedName>
</protein>
<comment type="similarity">
    <text evidence="1">Belongs to the short-chain dehydrogenases/reductases (SDR) family.</text>
</comment>
<dbReference type="GO" id="GO:0016491">
    <property type="term" value="F:oxidoreductase activity"/>
    <property type="evidence" value="ECO:0007669"/>
    <property type="project" value="UniProtKB-KW"/>
</dbReference>
<evidence type="ECO:0000313" key="3">
    <source>
        <dbReference type="EnsemblMetazoa" id="MESCA000320-PA"/>
    </source>
</evidence>
<reference evidence="4" key="1">
    <citation type="submission" date="2013-02" db="EMBL/GenBank/DDBJ databases">
        <authorList>
            <person name="Hughes D."/>
        </authorList>
    </citation>
    <scope>NUCLEOTIDE SEQUENCE</scope>
    <source>
        <strain>Durham</strain>
        <strain evidence="4">NC isolate 2 -- Noor lab</strain>
    </source>
</reference>
<dbReference type="EnsemblMetazoa" id="MESCA000320-RA">
    <property type="protein sequence ID" value="MESCA000320-PA"/>
    <property type="gene ID" value="MESCA000320"/>
</dbReference>
<dbReference type="InterPro" id="IPR036291">
    <property type="entry name" value="NAD(P)-bd_dom_sf"/>
</dbReference>
<keyword evidence="2" id="KW-0560">Oxidoreductase</keyword>
<dbReference type="PROSITE" id="PS51257">
    <property type="entry name" value="PROKAR_LIPOPROTEIN"/>
    <property type="match status" value="1"/>
</dbReference>
<dbReference type="OMA" id="SGGHECA"/>
<evidence type="ECO:0008006" key="5">
    <source>
        <dbReference type="Google" id="ProtNLM"/>
    </source>
</evidence>
<dbReference type="Gene3D" id="3.40.50.720">
    <property type="entry name" value="NAD(P)-binding Rossmann-like Domain"/>
    <property type="match status" value="1"/>
</dbReference>
<organism evidence="3 4">
    <name type="scientific">Megaselia scalaris</name>
    <name type="common">Humpbacked fly</name>
    <name type="synonym">Phora scalaris</name>
    <dbReference type="NCBI Taxonomy" id="36166"/>
    <lineage>
        <taxon>Eukaryota</taxon>
        <taxon>Metazoa</taxon>
        <taxon>Ecdysozoa</taxon>
        <taxon>Arthropoda</taxon>
        <taxon>Hexapoda</taxon>
        <taxon>Insecta</taxon>
        <taxon>Pterygota</taxon>
        <taxon>Neoptera</taxon>
        <taxon>Endopterygota</taxon>
        <taxon>Diptera</taxon>
        <taxon>Brachycera</taxon>
        <taxon>Muscomorpha</taxon>
        <taxon>Platypezoidea</taxon>
        <taxon>Phoridae</taxon>
        <taxon>Megaseliini</taxon>
        <taxon>Megaselia</taxon>
    </lineage>
</organism>
<dbReference type="AlphaFoldDB" id="T1GAR0"/>
<dbReference type="Pfam" id="PF00106">
    <property type="entry name" value="adh_short"/>
    <property type="match status" value="1"/>
</dbReference>
<proteinExistence type="inferred from homology"/>
<evidence type="ECO:0000313" key="4">
    <source>
        <dbReference type="Proteomes" id="UP000015102"/>
    </source>
</evidence>
<dbReference type="HOGENOM" id="CLU_010194_2_19_1"/>
<accession>T1GAR0</accession>
<evidence type="ECO:0000256" key="2">
    <source>
        <dbReference type="ARBA" id="ARBA00023002"/>
    </source>
</evidence>
<dbReference type="PANTHER" id="PTHR43115">
    <property type="entry name" value="DEHYDROGENASE/REDUCTASE SDR FAMILY MEMBER 11"/>
    <property type="match status" value="1"/>
</dbReference>
<dbReference type="STRING" id="36166.T1GAR0"/>
<dbReference type="EMBL" id="CAQQ02019410">
    <property type="status" value="NOT_ANNOTATED_CDS"/>
    <property type="molecule type" value="Genomic_DNA"/>
</dbReference>
<name>T1GAR0_MEGSC</name>
<keyword evidence="4" id="KW-1185">Reference proteome</keyword>